<keyword evidence="2" id="KW-1185">Reference proteome</keyword>
<sequence>MADALEAGDGMCPVDDDQFPDASMRRIIDCAQRSSMKCDPRIIRIPFHLSDSLQVGLYRCTPGSSPYNLNE</sequence>
<evidence type="ECO:0000313" key="2">
    <source>
        <dbReference type="Proteomes" id="UP001221413"/>
    </source>
</evidence>
<dbReference type="AlphaFoldDB" id="A0AAD6NN32"/>
<accession>A0AAD6NN32</accession>
<name>A0AAD6NN32_DREDA</name>
<evidence type="ECO:0000313" key="1">
    <source>
        <dbReference type="EMBL" id="KAJ6264382.1"/>
    </source>
</evidence>
<organism evidence="1 2">
    <name type="scientific">Drechslerella dactyloides</name>
    <name type="common">Nematode-trapping fungus</name>
    <name type="synonym">Arthrobotrys dactyloides</name>
    <dbReference type="NCBI Taxonomy" id="74499"/>
    <lineage>
        <taxon>Eukaryota</taxon>
        <taxon>Fungi</taxon>
        <taxon>Dikarya</taxon>
        <taxon>Ascomycota</taxon>
        <taxon>Pezizomycotina</taxon>
        <taxon>Orbiliomycetes</taxon>
        <taxon>Orbiliales</taxon>
        <taxon>Orbiliaceae</taxon>
        <taxon>Drechslerella</taxon>
    </lineage>
</organism>
<proteinExistence type="predicted"/>
<comment type="caution">
    <text evidence="1">The sequence shown here is derived from an EMBL/GenBank/DDBJ whole genome shotgun (WGS) entry which is preliminary data.</text>
</comment>
<reference evidence="1" key="1">
    <citation type="submission" date="2023-01" db="EMBL/GenBank/DDBJ databases">
        <title>The chitinases involved in constricting ring structure development in the nematode-trapping fungus Drechslerella dactyloides.</title>
        <authorList>
            <person name="Wang R."/>
            <person name="Zhang L."/>
            <person name="Tang P."/>
            <person name="Li S."/>
            <person name="Liang L."/>
        </authorList>
    </citation>
    <scope>NUCLEOTIDE SEQUENCE</scope>
    <source>
        <strain evidence="1">YMF1.00031</strain>
    </source>
</reference>
<protein>
    <submittedName>
        <fullName evidence="1">Uncharacterized protein</fullName>
    </submittedName>
</protein>
<gene>
    <name evidence="1" type="ORF">Dda_0528</name>
</gene>
<dbReference type="EMBL" id="JAQGDS010000001">
    <property type="protein sequence ID" value="KAJ6264382.1"/>
    <property type="molecule type" value="Genomic_DNA"/>
</dbReference>
<dbReference type="Proteomes" id="UP001221413">
    <property type="component" value="Unassembled WGS sequence"/>
</dbReference>